<evidence type="ECO:0008006" key="3">
    <source>
        <dbReference type="Google" id="ProtNLM"/>
    </source>
</evidence>
<protein>
    <recommendedName>
        <fullName evidence="3">Protein PHLOEM PROTEIN 2-LIKE A9-like</fullName>
    </recommendedName>
</protein>
<dbReference type="PANTHER" id="PTHR32278">
    <property type="entry name" value="F-BOX DOMAIN-CONTAINING PROTEIN"/>
    <property type="match status" value="1"/>
</dbReference>
<reference evidence="2" key="1">
    <citation type="submission" date="2012-05" db="EMBL/GenBank/DDBJ databases">
        <authorList>
            <person name="Krishnakumar V."/>
            <person name="Cheung F."/>
            <person name="Xiao Y."/>
            <person name="Chan A."/>
            <person name="Moskal W.A."/>
            <person name="Town C.D."/>
        </authorList>
    </citation>
    <scope>NUCLEOTIDE SEQUENCE</scope>
</reference>
<dbReference type="InterPro" id="IPR025886">
    <property type="entry name" value="PP2-like"/>
</dbReference>
<dbReference type="AlphaFoldDB" id="I3SWZ9"/>
<feature type="region of interest" description="Disordered" evidence="1">
    <location>
        <begin position="1"/>
        <end position="20"/>
    </location>
</feature>
<sequence>MPFKKPHHTSDPSCIKPDDNGGYIIEPRGLNIVWGNDDRYWKVTNQGPAELIQVSWLEVTGLVNVQKNKTYSVTFDVKVKEDGYGWKGTDVLVMAKLGKNGKYLYETANLTPGEKLTVPPRPGGLEIKVDSNTTETQLHFGLYEVWSGKWKGGLEIIKARVIAMP</sequence>
<dbReference type="PANTHER" id="PTHR32278:SF2">
    <property type="entry name" value="PROTEIN PHLOEM PROTEIN 2-LIKE A9"/>
    <property type="match status" value="1"/>
</dbReference>
<proteinExistence type="evidence at transcript level"/>
<evidence type="ECO:0000256" key="1">
    <source>
        <dbReference type="SAM" id="MobiDB-lite"/>
    </source>
</evidence>
<dbReference type="EMBL" id="BT144997">
    <property type="protein sequence ID" value="AFK44791.1"/>
    <property type="molecule type" value="mRNA"/>
</dbReference>
<name>I3SWZ9_LOTJA</name>
<organism evidence="2">
    <name type="scientific">Lotus japonicus</name>
    <name type="common">Lotus corniculatus var. japonicus</name>
    <dbReference type="NCBI Taxonomy" id="34305"/>
    <lineage>
        <taxon>Eukaryota</taxon>
        <taxon>Viridiplantae</taxon>
        <taxon>Streptophyta</taxon>
        <taxon>Embryophyta</taxon>
        <taxon>Tracheophyta</taxon>
        <taxon>Spermatophyta</taxon>
        <taxon>Magnoliopsida</taxon>
        <taxon>eudicotyledons</taxon>
        <taxon>Gunneridae</taxon>
        <taxon>Pentapetalae</taxon>
        <taxon>rosids</taxon>
        <taxon>fabids</taxon>
        <taxon>Fabales</taxon>
        <taxon>Fabaceae</taxon>
        <taxon>Papilionoideae</taxon>
        <taxon>50 kb inversion clade</taxon>
        <taxon>NPAAA clade</taxon>
        <taxon>Hologalegina</taxon>
        <taxon>robinioid clade</taxon>
        <taxon>Loteae</taxon>
        <taxon>Lotus</taxon>
    </lineage>
</organism>
<accession>I3SWZ9</accession>
<dbReference type="Pfam" id="PF14299">
    <property type="entry name" value="PP2"/>
    <property type="match status" value="1"/>
</dbReference>
<evidence type="ECO:0000313" key="2">
    <source>
        <dbReference type="EMBL" id="AFK44791.1"/>
    </source>
</evidence>